<dbReference type="GO" id="GO:0005576">
    <property type="term" value="C:extracellular region"/>
    <property type="evidence" value="ECO:0007669"/>
    <property type="project" value="TreeGrafter"/>
</dbReference>
<dbReference type="InterPro" id="IPR001638">
    <property type="entry name" value="Solute-binding_3/MltF_N"/>
</dbReference>
<sequence>MLIARSRGLALHKGYDMKNSTFSRYATACALALGLSSAWAQDPGPTLQKIKETGSVTLGYRESSVPFSFLDGQQKPVGFSLDLCAAIVDRIKQQLGLSSLAVKQVAVNSSNRIPLVVNGTVDIECGGTANNLARQKQVSFSVATFASQPRWLVRADSGLKQPADLKGKTVVVTQGSNAVGFVRAANDKEKLGMNVIQAKDHGESMLTLSNGRAVAFLEDDILLAGERANSRDPAAFVFLEGGYDPGYYGLMFKKDDAPFKALVDGVLTGMMKDGSFEQAYRKWFESPIPPRNVNLSFPVPERLRERIASPSDKVDF</sequence>
<keyword evidence="3" id="KW-0732">Signal</keyword>
<evidence type="ECO:0000256" key="3">
    <source>
        <dbReference type="ARBA" id="ARBA00022729"/>
    </source>
</evidence>
<evidence type="ECO:0000259" key="4">
    <source>
        <dbReference type="SMART" id="SM00062"/>
    </source>
</evidence>
<evidence type="ECO:0000313" key="5">
    <source>
        <dbReference type="EMBL" id="SSW72185.1"/>
    </source>
</evidence>
<dbReference type="Pfam" id="PF00497">
    <property type="entry name" value="SBP_bac_3"/>
    <property type="match status" value="1"/>
</dbReference>
<organism evidence="5 6">
    <name type="scientific">Achromobacter veterisilvae</name>
    <dbReference type="NCBI Taxonomy" id="2069367"/>
    <lineage>
        <taxon>Bacteria</taxon>
        <taxon>Pseudomonadati</taxon>
        <taxon>Pseudomonadota</taxon>
        <taxon>Betaproteobacteria</taxon>
        <taxon>Burkholderiales</taxon>
        <taxon>Alcaligenaceae</taxon>
        <taxon>Achromobacter</taxon>
    </lineage>
</organism>
<reference evidence="5 6" key="1">
    <citation type="submission" date="2018-07" db="EMBL/GenBank/DDBJ databases">
        <authorList>
            <person name="Peeters C."/>
        </authorList>
    </citation>
    <scope>NUCLEOTIDE SEQUENCE [LARGE SCALE GENOMIC DNA]</scope>
    <source>
        <strain evidence="5 6">LMG 30378</strain>
    </source>
</reference>
<dbReference type="SUPFAM" id="SSF53850">
    <property type="entry name" value="Periplasmic binding protein-like II"/>
    <property type="match status" value="1"/>
</dbReference>
<evidence type="ECO:0000256" key="1">
    <source>
        <dbReference type="ARBA" id="ARBA00010333"/>
    </source>
</evidence>
<evidence type="ECO:0000313" key="6">
    <source>
        <dbReference type="Proteomes" id="UP000289465"/>
    </source>
</evidence>
<keyword evidence="2" id="KW-0813">Transport</keyword>
<comment type="similarity">
    <text evidence="1">Belongs to the bacterial solute-binding protein 3 family.</text>
</comment>
<dbReference type="SMART" id="SM00062">
    <property type="entry name" value="PBPb"/>
    <property type="match status" value="1"/>
</dbReference>
<feature type="domain" description="Solute-binding protein family 3/N-terminal" evidence="4">
    <location>
        <begin position="55"/>
        <end position="287"/>
    </location>
</feature>
<proteinExistence type="inferred from homology"/>
<dbReference type="AlphaFoldDB" id="A0A446CWJ0"/>
<dbReference type="InterPro" id="IPR051455">
    <property type="entry name" value="Bact_solute-bind_prot3"/>
</dbReference>
<name>A0A446CWJ0_9BURK</name>
<dbReference type="PANTHER" id="PTHR30085">
    <property type="entry name" value="AMINO ACID ABC TRANSPORTER PERMEASE"/>
    <property type="match status" value="1"/>
</dbReference>
<dbReference type="Proteomes" id="UP000289465">
    <property type="component" value="Unassembled WGS sequence"/>
</dbReference>
<dbReference type="CDD" id="cd13688">
    <property type="entry name" value="PBP2_GltI_DEBP"/>
    <property type="match status" value="1"/>
</dbReference>
<dbReference type="EMBL" id="UFQC01000035">
    <property type="protein sequence ID" value="SSW72185.1"/>
    <property type="molecule type" value="Genomic_DNA"/>
</dbReference>
<gene>
    <name evidence="5" type="primary">gltI_2</name>
    <name evidence="5" type="ORF">AVE30378_04972</name>
</gene>
<evidence type="ECO:0000256" key="2">
    <source>
        <dbReference type="ARBA" id="ARBA00022448"/>
    </source>
</evidence>
<dbReference type="PANTHER" id="PTHR30085:SF2">
    <property type="entry name" value="GLUTAMATE_ASPARTATE IMPORT SOLUTE-BINDING PROTEIN"/>
    <property type="match status" value="1"/>
</dbReference>
<accession>A0A446CWJ0</accession>
<protein>
    <submittedName>
        <fullName evidence="5">Glutamate/aspartate import solute-binding protein</fullName>
    </submittedName>
</protein>
<dbReference type="GO" id="GO:0006865">
    <property type="term" value="P:amino acid transport"/>
    <property type="evidence" value="ECO:0007669"/>
    <property type="project" value="TreeGrafter"/>
</dbReference>
<dbReference type="GO" id="GO:0030288">
    <property type="term" value="C:outer membrane-bounded periplasmic space"/>
    <property type="evidence" value="ECO:0007669"/>
    <property type="project" value="TreeGrafter"/>
</dbReference>
<dbReference type="Gene3D" id="3.40.190.10">
    <property type="entry name" value="Periplasmic binding protein-like II"/>
    <property type="match status" value="2"/>
</dbReference>